<name>A0A2U1SLP6_METSR</name>
<dbReference type="SUPFAM" id="SSF50156">
    <property type="entry name" value="PDZ domain-like"/>
    <property type="match status" value="1"/>
</dbReference>
<dbReference type="InterPro" id="IPR005151">
    <property type="entry name" value="Tail-specific_protease"/>
</dbReference>
<dbReference type="PROSITE" id="PS51318">
    <property type="entry name" value="TAT"/>
    <property type="match status" value="1"/>
</dbReference>
<protein>
    <submittedName>
        <fullName evidence="2">Carboxyl-terminal protease</fullName>
    </submittedName>
</protein>
<evidence type="ECO:0000313" key="3">
    <source>
        <dbReference type="Proteomes" id="UP000245137"/>
    </source>
</evidence>
<dbReference type="Pfam" id="PF03572">
    <property type="entry name" value="Peptidase_S41"/>
    <property type="match status" value="1"/>
</dbReference>
<dbReference type="GO" id="GO:0006508">
    <property type="term" value="P:proteolysis"/>
    <property type="evidence" value="ECO:0007669"/>
    <property type="project" value="UniProtKB-KW"/>
</dbReference>
<organism evidence="2 3">
    <name type="scientific">Methylosinus sporium</name>
    <dbReference type="NCBI Taxonomy" id="428"/>
    <lineage>
        <taxon>Bacteria</taxon>
        <taxon>Pseudomonadati</taxon>
        <taxon>Pseudomonadota</taxon>
        <taxon>Alphaproteobacteria</taxon>
        <taxon>Hyphomicrobiales</taxon>
        <taxon>Methylocystaceae</taxon>
        <taxon>Methylosinus</taxon>
    </lineage>
</organism>
<proteinExistence type="predicted"/>
<keyword evidence="3" id="KW-1185">Reference proteome</keyword>
<dbReference type="Gene3D" id="3.30.750.44">
    <property type="match status" value="1"/>
</dbReference>
<sequence length="414" mass="43826">MQTRRQIIRGAGTLAAASLSSALGRAQPADAPAAVCAQVVELARANFIFPARVEEALATHRHALEAAATPAEATRAIDDFLAALGLSHTARYAPSSLDYYENLDIYRPRGPRTLAAAFPPDGAVVYAGVGIATETFGSASFVTAVYADTPAEAAGFLAGDEIVGLDGKPFRPNDPMSGPLGAERIVSVRRRKDAPLVEISVKVASLRPSDVLLASVRKSARIVESEGRRFAYLRMWAYHSEAIRNQVDRSLSQEPLASADGLILDLRCRWGGARPDAVNTFLGKAPEFVTTSRDGRRRSSRLGRWGRPMVAIVNHRTRSGTEVLAHSLAANGVPLVGSRTAGAVAGGQAFLLDDDSLLLLAVQTVEVDGATLEGVGVEPTLASPYDLPYSAGADCQLEAATALLRRMTGRTSAQ</sequence>
<keyword evidence="2" id="KW-0645">Protease</keyword>
<dbReference type="RefSeq" id="WP_108918581.1">
    <property type="nucleotide sequence ID" value="NZ_BGJY01000002.1"/>
</dbReference>
<reference evidence="2 3" key="1">
    <citation type="journal article" date="2018" name="Appl. Microbiol. Biotechnol.">
        <title>Co-cultivation of the strictly anaerobic methanogen Methanosarcina barkeri with aerobic methanotrophs in an oxygen-limited membrane bioreactor.</title>
        <authorList>
            <person name="In 't Zandt M.H."/>
            <person name="van den Bosch T.J.M."/>
            <person name="Rijkers R."/>
            <person name="van Kessel M.A.H.J."/>
            <person name="Jetten M.S.M."/>
            <person name="Welte C.U."/>
        </authorList>
    </citation>
    <scope>NUCLEOTIDE SEQUENCE [LARGE SCALE GENOMIC DNA]</scope>
    <source>
        <strain evidence="2 3">DSM 17706</strain>
    </source>
</reference>
<dbReference type="SMART" id="SM00245">
    <property type="entry name" value="TSPc"/>
    <property type="match status" value="1"/>
</dbReference>
<dbReference type="InterPro" id="IPR036034">
    <property type="entry name" value="PDZ_sf"/>
</dbReference>
<dbReference type="InterPro" id="IPR006311">
    <property type="entry name" value="TAT_signal"/>
</dbReference>
<dbReference type="OrthoDB" id="9758793at2"/>
<dbReference type="Gene3D" id="3.90.226.10">
    <property type="entry name" value="2-enoyl-CoA Hydratase, Chain A, domain 1"/>
    <property type="match status" value="1"/>
</dbReference>
<gene>
    <name evidence="2" type="ORF">C5689_17805</name>
</gene>
<dbReference type="Proteomes" id="UP000245137">
    <property type="component" value="Unassembled WGS sequence"/>
</dbReference>
<accession>A0A2U1SLP6</accession>
<dbReference type="SUPFAM" id="SSF52096">
    <property type="entry name" value="ClpP/crotonase"/>
    <property type="match status" value="1"/>
</dbReference>
<dbReference type="InterPro" id="IPR029045">
    <property type="entry name" value="ClpP/crotonase-like_dom_sf"/>
</dbReference>
<keyword evidence="2" id="KW-0378">Hydrolase</keyword>
<dbReference type="GO" id="GO:0008236">
    <property type="term" value="F:serine-type peptidase activity"/>
    <property type="evidence" value="ECO:0007669"/>
    <property type="project" value="InterPro"/>
</dbReference>
<dbReference type="InterPro" id="IPR041489">
    <property type="entry name" value="PDZ_6"/>
</dbReference>
<dbReference type="GO" id="GO:0030288">
    <property type="term" value="C:outer membrane-bounded periplasmic space"/>
    <property type="evidence" value="ECO:0007669"/>
    <property type="project" value="TreeGrafter"/>
</dbReference>
<dbReference type="Pfam" id="PF17820">
    <property type="entry name" value="PDZ_6"/>
    <property type="match status" value="1"/>
</dbReference>
<comment type="caution">
    <text evidence="2">The sequence shown here is derived from an EMBL/GenBank/DDBJ whole genome shotgun (WGS) entry which is preliminary data.</text>
</comment>
<evidence type="ECO:0000259" key="1">
    <source>
        <dbReference type="SMART" id="SM00245"/>
    </source>
</evidence>
<dbReference type="GO" id="GO:0004175">
    <property type="term" value="F:endopeptidase activity"/>
    <property type="evidence" value="ECO:0007669"/>
    <property type="project" value="TreeGrafter"/>
</dbReference>
<dbReference type="AlphaFoldDB" id="A0A2U1SLP6"/>
<dbReference type="PANTHER" id="PTHR32060">
    <property type="entry name" value="TAIL-SPECIFIC PROTEASE"/>
    <property type="match status" value="1"/>
</dbReference>
<evidence type="ECO:0000313" key="2">
    <source>
        <dbReference type="EMBL" id="PWB92525.1"/>
    </source>
</evidence>
<dbReference type="EMBL" id="PUIV01000047">
    <property type="protein sequence ID" value="PWB92525.1"/>
    <property type="molecule type" value="Genomic_DNA"/>
</dbReference>
<dbReference type="GO" id="GO:0007165">
    <property type="term" value="P:signal transduction"/>
    <property type="evidence" value="ECO:0007669"/>
    <property type="project" value="TreeGrafter"/>
</dbReference>
<dbReference type="PANTHER" id="PTHR32060:SF30">
    <property type="entry name" value="CARBOXY-TERMINAL PROCESSING PROTEASE CTPA"/>
    <property type="match status" value="1"/>
</dbReference>
<dbReference type="Gene3D" id="2.30.42.10">
    <property type="match status" value="1"/>
</dbReference>
<feature type="domain" description="Tail specific protease" evidence="1">
    <location>
        <begin position="204"/>
        <end position="384"/>
    </location>
</feature>